<feature type="non-terminal residue" evidence="2">
    <location>
        <position position="593"/>
    </location>
</feature>
<dbReference type="AlphaFoldDB" id="A0AAD6SB67"/>
<reference evidence="2" key="1">
    <citation type="submission" date="2023-03" db="EMBL/GenBank/DDBJ databases">
        <title>Massive genome expansion in bonnet fungi (Mycena s.s.) driven by repeated elements and novel gene families across ecological guilds.</title>
        <authorList>
            <consortium name="Lawrence Berkeley National Laboratory"/>
            <person name="Harder C.B."/>
            <person name="Miyauchi S."/>
            <person name="Viragh M."/>
            <person name="Kuo A."/>
            <person name="Thoen E."/>
            <person name="Andreopoulos B."/>
            <person name="Lu D."/>
            <person name="Skrede I."/>
            <person name="Drula E."/>
            <person name="Henrissat B."/>
            <person name="Morin E."/>
            <person name="Kohler A."/>
            <person name="Barry K."/>
            <person name="LaButti K."/>
            <person name="Morin E."/>
            <person name="Salamov A."/>
            <person name="Lipzen A."/>
            <person name="Mereny Z."/>
            <person name="Hegedus B."/>
            <person name="Baldrian P."/>
            <person name="Stursova M."/>
            <person name="Weitz H."/>
            <person name="Taylor A."/>
            <person name="Grigoriev I.V."/>
            <person name="Nagy L.G."/>
            <person name="Martin F."/>
            <person name="Kauserud H."/>
        </authorList>
    </citation>
    <scope>NUCLEOTIDE SEQUENCE</scope>
    <source>
        <strain evidence="2">CBHHK200</strain>
    </source>
</reference>
<dbReference type="EMBL" id="JARJCM010000167">
    <property type="protein sequence ID" value="KAJ7024631.1"/>
    <property type="molecule type" value="Genomic_DNA"/>
</dbReference>
<organism evidence="2 3">
    <name type="scientific">Mycena alexandri</name>
    <dbReference type="NCBI Taxonomy" id="1745969"/>
    <lineage>
        <taxon>Eukaryota</taxon>
        <taxon>Fungi</taxon>
        <taxon>Dikarya</taxon>
        <taxon>Basidiomycota</taxon>
        <taxon>Agaricomycotina</taxon>
        <taxon>Agaricomycetes</taxon>
        <taxon>Agaricomycetidae</taxon>
        <taxon>Agaricales</taxon>
        <taxon>Marasmiineae</taxon>
        <taxon>Mycenaceae</taxon>
        <taxon>Mycena</taxon>
    </lineage>
</organism>
<accession>A0AAD6SB67</accession>
<proteinExistence type="predicted"/>
<dbReference type="Proteomes" id="UP001218188">
    <property type="component" value="Unassembled WGS sequence"/>
</dbReference>
<dbReference type="SUPFAM" id="SSF48452">
    <property type="entry name" value="TPR-like"/>
    <property type="match status" value="1"/>
</dbReference>
<protein>
    <submittedName>
        <fullName evidence="2">CHAT domain-containing protein</fullName>
    </submittedName>
</protein>
<evidence type="ECO:0000313" key="3">
    <source>
        <dbReference type="Proteomes" id="UP001218188"/>
    </source>
</evidence>
<evidence type="ECO:0000313" key="2">
    <source>
        <dbReference type="EMBL" id="KAJ7024631.1"/>
    </source>
</evidence>
<feature type="non-terminal residue" evidence="2">
    <location>
        <position position="1"/>
    </location>
</feature>
<dbReference type="InterPro" id="IPR011990">
    <property type="entry name" value="TPR-like_helical_dom_sf"/>
</dbReference>
<keyword evidence="3" id="KW-1185">Reference proteome</keyword>
<dbReference type="Pfam" id="PF12770">
    <property type="entry name" value="CHAT"/>
    <property type="match status" value="1"/>
</dbReference>
<comment type="caution">
    <text evidence="2">The sequence shown here is derived from an EMBL/GenBank/DDBJ whole genome shotgun (WGS) entry which is preliminary data.</text>
</comment>
<gene>
    <name evidence="2" type="ORF">C8F04DRAFT_1301945</name>
</gene>
<evidence type="ECO:0000259" key="1">
    <source>
        <dbReference type="Pfam" id="PF12770"/>
    </source>
</evidence>
<feature type="domain" description="CHAT" evidence="1">
    <location>
        <begin position="390"/>
        <end position="593"/>
    </location>
</feature>
<name>A0AAD6SB67_9AGAR</name>
<dbReference type="InterPro" id="IPR024983">
    <property type="entry name" value="CHAT_dom"/>
</dbReference>
<sequence>LRPGSHADRSSSLNNLADVHWTGFEETGHLADLEESMSFHRKALELFPGSHPNRSSSLNNLANALLTRFRQISQVTDLEESIGFYREALELRPGSRPDRSTSLNNLASTFLTRFDQTGQLADLDKSMICFRDAAAHETSFVINGFLYSRRWASKATSFCHSSAMEAYQYTIALLPRLASLDLNIRRCQEALSQARGLACDACRYAIQEAQFDKAVEFLCAGRGVFWAQALQLRTPLDELQFVAPHLALKLRTISNAIEAASAHDDFQNMQDNLQHTRELEREATNRRILNKDWNGTLEAVRKLKDFDDFLLPKSISNLRKASSNGPVILLNAADSGCDALVVTQDDVKHIPLPDISIETTQRLGDILRTALSLHGARSDTLQALLQPIPTNPRLKAKQEDKDIHTRIWWCPTGSLAVLPIHAAGIYEGDNPESLSDYTISSYTPTLDHDPKMLAVIQPEMPGDRCFDLPFTLEELCMIEQHVPRTRLTRLGTKEEPTSVGRVLSFLPDASFVHFACHGSQDLENPLESALLLGDGDLKVSKIMQNPSQNASLALLSACQTAMGDKEVPDEAIHLAATMLFAGFRGVVGTMWSV</sequence>
<dbReference type="Gene3D" id="1.25.40.10">
    <property type="entry name" value="Tetratricopeptide repeat domain"/>
    <property type="match status" value="1"/>
</dbReference>
<dbReference type="Pfam" id="PF13374">
    <property type="entry name" value="TPR_10"/>
    <property type="match status" value="1"/>
</dbReference>